<feature type="compositionally biased region" description="Low complexity" evidence="1">
    <location>
        <begin position="905"/>
        <end position="915"/>
    </location>
</feature>
<feature type="compositionally biased region" description="Basic and acidic residues" evidence="1">
    <location>
        <begin position="434"/>
        <end position="445"/>
    </location>
</feature>
<sequence length="1166" mass="122387">MLGRRRGGRLPGGRTPGGSGVVRGLLLGQSVRGALGGGATLGRLVLGPGVAVAAGVLGLVAGQQRGADLLGQVAEGARVRGQQQHVGAAVAGDVLQGVEVLGHQQQLLGGALDAGGPQHLVLLGDAHRDGLALGGDTLTLQPLRLRLGLGLGDPLDLVRLGQRLGRVALALGGVDRVHRVADPRVGGDVGDQGVDDPEAVLRHRLGQPLLDGGGDVVLRLERGVQRQAGQGGADGVEDVRPDLVLRVGELVVRVDDGVLVDDVLHRDRDRHEDVVLGLRLDVDLELLDAQRDRLGGGLDEGDLRVEARPGDLLELAESLDEDVLLGVDREEDAGAQAAEEQAGHHQDHDEEKEDLETGHGVLSGRGAHATRGAPVEVSVRTTIFDGGSRQRDQLRQRRREAVPEGVQVGAGVPVGHDRHGDPALVGEAGEDDRDVAGGDGQRDDPGDLPAGDGQSAGHPQAADDGVDEPLSAGDPREDPQPGQQAGQRPEQAVECRPVPAFHRRGPSGHDPQPFVRVPRRGDGDRDRPGPVAGHAGGPGAGGREQDGHDELVGRLAPGGQQGAEGPGDRGEHQVVDGGPGAPGSPPCLGQVDADGGRTAPRPDGPVQRTHRDRRASGGPQQVELGQHQPNGVRKPAPPPQGLPQAVRQQSRAGREGPGEGLVGHRRRAVGQPAEQLHPGDAVGHHVVRGEDQRGRTSVVEADHQTGGPQRPIAGQRGGDESIRDRQRHLGPTRGPDDADVPVDAEVRVVRPEAPPPAEGGADQPLAHPWDARHPGVERADHVLGSEVGVGPQHHHHADLHRHRAGVLGQRDQVIGAQSGDPGAPACRVPRHRTHSRRRRLRLPCGPRDCPAVGPTVSSARGIHCRVGPVVAMGRVAMSPSSRRTRRDVPVGTYPSGSTRRRIRAPCRGPRGRGWPSSPHSLGSTAPTTRRSAHADHPGDPRPGSRRRRGADVHPAGGRGRPRDAERADGLHPGDGERGAPDALLGRVETPQRQVALPRRTGSAPLGEYVALPQGTNQPRGTNRRSHGSRTLGREFSAGGVSMDMTVTPRVLVIGLDPYRVPGPWDPTPIADGIEVGLDRFREHGVDVGSCLVGLDGSDDVEAVITTALRARPWECVVVGGGVRHDLGLFERVVNLVRRHAPGAAIAFNETPSDTYEAAARWVDLPR</sequence>
<name>A0A644XUV4_9ZZZZ</name>
<organism evidence="2">
    <name type="scientific">bioreactor metagenome</name>
    <dbReference type="NCBI Taxonomy" id="1076179"/>
    <lineage>
        <taxon>unclassified sequences</taxon>
        <taxon>metagenomes</taxon>
        <taxon>ecological metagenomes</taxon>
    </lineage>
</organism>
<feature type="compositionally biased region" description="Basic and acidic residues" evidence="1">
    <location>
        <begin position="519"/>
        <end position="528"/>
    </location>
</feature>
<evidence type="ECO:0000256" key="1">
    <source>
        <dbReference type="SAM" id="MobiDB-lite"/>
    </source>
</evidence>
<dbReference type="EMBL" id="VSSQ01003289">
    <property type="protein sequence ID" value="MPM20002.1"/>
    <property type="molecule type" value="Genomic_DNA"/>
</dbReference>
<accession>A0A644XUV4</accession>
<feature type="compositionally biased region" description="Polar residues" evidence="1">
    <location>
        <begin position="917"/>
        <end position="929"/>
    </location>
</feature>
<comment type="caution">
    <text evidence="2">The sequence shown here is derived from an EMBL/GenBank/DDBJ whole genome shotgun (WGS) entry which is preliminary data.</text>
</comment>
<feature type="region of interest" description="Disordered" evidence="1">
    <location>
        <begin position="332"/>
        <end position="742"/>
    </location>
</feature>
<feature type="region of interest" description="Disordered" evidence="1">
    <location>
        <begin position="816"/>
        <end position="838"/>
    </location>
</feature>
<feature type="compositionally biased region" description="Basic residues" evidence="1">
    <location>
        <begin position="828"/>
        <end position="838"/>
    </location>
</feature>
<feature type="compositionally biased region" description="Basic and acidic residues" evidence="1">
    <location>
        <begin position="388"/>
        <end position="402"/>
    </location>
</feature>
<feature type="compositionally biased region" description="Basic and acidic residues" evidence="1">
    <location>
        <begin position="543"/>
        <end position="552"/>
    </location>
</feature>
<protein>
    <submittedName>
        <fullName evidence="2">Uncharacterized protein</fullName>
    </submittedName>
</protein>
<feature type="region of interest" description="Disordered" evidence="1">
    <location>
        <begin position="875"/>
        <end position="1034"/>
    </location>
</feature>
<evidence type="ECO:0000313" key="2">
    <source>
        <dbReference type="EMBL" id="MPM20002.1"/>
    </source>
</evidence>
<proteinExistence type="predicted"/>
<dbReference type="AlphaFoldDB" id="A0A644XUV4"/>
<reference evidence="2" key="1">
    <citation type="submission" date="2019-08" db="EMBL/GenBank/DDBJ databases">
        <authorList>
            <person name="Kucharzyk K."/>
            <person name="Murdoch R.W."/>
            <person name="Higgins S."/>
            <person name="Loffler F."/>
        </authorList>
    </citation>
    <scope>NUCLEOTIDE SEQUENCE</scope>
</reference>
<feature type="compositionally biased region" description="Basic and acidic residues" evidence="1">
    <location>
        <begin position="960"/>
        <end position="979"/>
    </location>
</feature>
<gene>
    <name evidence="2" type="ORF">SDC9_66429</name>
</gene>